<accession>A0ABQ5FUP3</accession>
<comment type="caution">
    <text evidence="1">The sequence shown here is derived from an EMBL/GenBank/DDBJ whole genome shotgun (WGS) entry which is preliminary data.</text>
</comment>
<evidence type="ECO:0000313" key="2">
    <source>
        <dbReference type="Proteomes" id="UP001151760"/>
    </source>
</evidence>
<name>A0ABQ5FUP3_9ASTR</name>
<gene>
    <name evidence="1" type="ORF">Tco_1018550</name>
</gene>
<protein>
    <submittedName>
        <fullName evidence="1">Uncharacterized protein</fullName>
    </submittedName>
</protein>
<keyword evidence="2" id="KW-1185">Reference proteome</keyword>
<reference evidence="1" key="2">
    <citation type="submission" date="2022-01" db="EMBL/GenBank/DDBJ databases">
        <authorList>
            <person name="Yamashiro T."/>
            <person name="Shiraishi A."/>
            <person name="Satake H."/>
            <person name="Nakayama K."/>
        </authorList>
    </citation>
    <scope>NUCLEOTIDE SEQUENCE</scope>
</reference>
<proteinExistence type="predicted"/>
<dbReference type="Proteomes" id="UP001151760">
    <property type="component" value="Unassembled WGS sequence"/>
</dbReference>
<dbReference type="EMBL" id="BQNB010017774">
    <property type="protein sequence ID" value="GJT67070.1"/>
    <property type="molecule type" value="Genomic_DNA"/>
</dbReference>
<reference evidence="1" key="1">
    <citation type="journal article" date="2022" name="Int. J. Mol. Sci.">
        <title>Draft Genome of Tanacetum Coccineum: Genomic Comparison of Closely Related Tanacetum-Family Plants.</title>
        <authorList>
            <person name="Yamashiro T."/>
            <person name="Shiraishi A."/>
            <person name="Nakayama K."/>
            <person name="Satake H."/>
        </authorList>
    </citation>
    <scope>NUCLEOTIDE SEQUENCE</scope>
</reference>
<sequence>MSRCFKGVLRKSQGVYEVCQKIKTLVRLDLDTGFPKNEAEDVNAHVDESLHNLGILEYKPKHTITRKTRSSKDILQHDFTSPFLVSNFSIINFFEQLIHRMRSSSSILLGKEILDAEWAKLVVHLLNMLSSDGVAFLSSTSGGSSRKIQYGFIFTEFEFFPIQQILFLILETYGGGYCSKLLLEAGCSPQDLISWIKTSDEDGSSS</sequence>
<evidence type="ECO:0000313" key="1">
    <source>
        <dbReference type="EMBL" id="GJT67070.1"/>
    </source>
</evidence>
<organism evidence="1 2">
    <name type="scientific">Tanacetum coccineum</name>
    <dbReference type="NCBI Taxonomy" id="301880"/>
    <lineage>
        <taxon>Eukaryota</taxon>
        <taxon>Viridiplantae</taxon>
        <taxon>Streptophyta</taxon>
        <taxon>Embryophyta</taxon>
        <taxon>Tracheophyta</taxon>
        <taxon>Spermatophyta</taxon>
        <taxon>Magnoliopsida</taxon>
        <taxon>eudicotyledons</taxon>
        <taxon>Gunneridae</taxon>
        <taxon>Pentapetalae</taxon>
        <taxon>asterids</taxon>
        <taxon>campanulids</taxon>
        <taxon>Asterales</taxon>
        <taxon>Asteraceae</taxon>
        <taxon>Asteroideae</taxon>
        <taxon>Anthemideae</taxon>
        <taxon>Anthemidinae</taxon>
        <taxon>Tanacetum</taxon>
    </lineage>
</organism>